<dbReference type="EMBL" id="OCNH01000009">
    <property type="protein sequence ID" value="SOD99392.1"/>
    <property type="molecule type" value="Genomic_DNA"/>
</dbReference>
<organism evidence="1 2">
    <name type="scientific">Spirosoma fluviale</name>
    <dbReference type="NCBI Taxonomy" id="1597977"/>
    <lineage>
        <taxon>Bacteria</taxon>
        <taxon>Pseudomonadati</taxon>
        <taxon>Bacteroidota</taxon>
        <taxon>Cytophagia</taxon>
        <taxon>Cytophagales</taxon>
        <taxon>Cytophagaceae</taxon>
        <taxon>Spirosoma</taxon>
    </lineage>
</organism>
<accession>A0A286GV92</accession>
<dbReference type="Proteomes" id="UP000219452">
    <property type="component" value="Unassembled WGS sequence"/>
</dbReference>
<dbReference type="RefSeq" id="WP_097131857.1">
    <property type="nucleotide sequence ID" value="NZ_OCNH01000009.1"/>
</dbReference>
<dbReference type="SUPFAM" id="SSF52540">
    <property type="entry name" value="P-loop containing nucleoside triphosphate hydrolases"/>
    <property type="match status" value="1"/>
</dbReference>
<dbReference type="Gene3D" id="3.40.50.300">
    <property type="entry name" value="P-loop containing nucleotide triphosphate hydrolases"/>
    <property type="match status" value="1"/>
</dbReference>
<proteinExistence type="predicted"/>
<evidence type="ECO:0000313" key="1">
    <source>
        <dbReference type="EMBL" id="SOD99392.1"/>
    </source>
</evidence>
<reference evidence="2" key="1">
    <citation type="submission" date="2017-09" db="EMBL/GenBank/DDBJ databases">
        <authorList>
            <person name="Varghese N."/>
            <person name="Submissions S."/>
        </authorList>
    </citation>
    <scope>NUCLEOTIDE SEQUENCE [LARGE SCALE GENOMIC DNA]</scope>
    <source>
        <strain evidence="2">DSM 29961</strain>
    </source>
</reference>
<evidence type="ECO:0008006" key="3">
    <source>
        <dbReference type="Google" id="ProtNLM"/>
    </source>
</evidence>
<dbReference type="OrthoDB" id="530015at2"/>
<name>A0A286GV92_9BACT</name>
<dbReference type="AlphaFoldDB" id="A0A286GV92"/>
<sequence length="738" mass="84841">MLNSFTREQQTSTIIAKRQTLAYKLNTIRQQLLSLKSAIELMDQQREEILNSIDNETIRIRLTSIELGSLKKTISAQVETVSRYYSRFVRKTLNIGVIGLARQGKSQLLRSLTGLSDDAIPASPYGHCTGARSTIIHNPSVEAHGEIFFYTQQEFVRDVLAPYYKDLFGLPTDNLTMEWFEANPLPALSAEKQQSLNLKVKYERLELYKNRLPDYKNLLSQPSPHYVPIGKIREYVAQDNSFGQQVFCNYLAVREARIICSFPHKHIGQIALVDMPGLGDTGQVGEGWLTSTISNDVDIILFVKKPSGLGDVWKPQEIELYDKVRSTLPELPLELWTFLVMNHVRSSSPNEDNLRNCERLLAEKSDQMKFVGSIIADCSDADQVNDVILQKILDHLTRNIEKIDHAYLSSLQDRLSILQEQVDTELAKAKDLLLLATESTPPNFTVFNRLFRDVSRRLYTGFEEQIKKLRDQREKSNETFYEYVINAQERSYLDSGVPSIEQIEDTRNLLGGYKSASEYYLNHIRTYLALHFESLEDGLNKSVEDIKLQLIDVLRSETQGRLRHISSNTDTEFLKDLAILLNNQYPILHSAFRILANFQLSYQGFLYYRLRNHLDCLTPDSGNAELGPKPSAVEVQDILVAMQKMALESLKGELEHWPVEINQAIFAIGEQFVDKVLRSENALEEWQSFYMENRAQIWPEHFQQLTISNRLHRQWLEVTERVISINRAILLVESEIDN</sequence>
<keyword evidence="2" id="KW-1185">Reference proteome</keyword>
<gene>
    <name evidence="1" type="ORF">SAMN06269250_6400</name>
</gene>
<protein>
    <recommendedName>
        <fullName evidence="3">Dynamin family protein</fullName>
    </recommendedName>
</protein>
<evidence type="ECO:0000313" key="2">
    <source>
        <dbReference type="Proteomes" id="UP000219452"/>
    </source>
</evidence>
<dbReference type="InterPro" id="IPR027417">
    <property type="entry name" value="P-loop_NTPase"/>
</dbReference>